<protein>
    <submittedName>
        <fullName evidence="1">Uncharacterized protein</fullName>
    </submittedName>
</protein>
<reference evidence="1 2" key="1">
    <citation type="journal article" date="2018" name="Mol. Biol. Evol.">
        <title>Broad Genomic Sampling Reveals a Smut Pathogenic Ancestry of the Fungal Clade Ustilaginomycotina.</title>
        <authorList>
            <person name="Kijpornyongpan T."/>
            <person name="Mondo S.J."/>
            <person name="Barry K."/>
            <person name="Sandor L."/>
            <person name="Lee J."/>
            <person name="Lipzen A."/>
            <person name="Pangilinan J."/>
            <person name="LaButti K."/>
            <person name="Hainaut M."/>
            <person name="Henrissat B."/>
            <person name="Grigoriev I.V."/>
            <person name="Spatafora J.W."/>
            <person name="Aime M.C."/>
        </authorList>
    </citation>
    <scope>NUCLEOTIDE SEQUENCE [LARGE SCALE GENOMIC DNA]</scope>
    <source>
        <strain evidence="1 2">MCA 3645</strain>
    </source>
</reference>
<dbReference type="AlphaFoldDB" id="A0A317XVF3"/>
<proteinExistence type="predicted"/>
<dbReference type="PROSITE" id="PS51257">
    <property type="entry name" value="PROKAR_LIPOPROTEIN"/>
    <property type="match status" value="1"/>
</dbReference>
<dbReference type="InParanoid" id="A0A317XVF3"/>
<keyword evidence="2" id="KW-1185">Reference proteome</keyword>
<evidence type="ECO:0000313" key="2">
    <source>
        <dbReference type="Proteomes" id="UP000246740"/>
    </source>
</evidence>
<gene>
    <name evidence="1" type="ORF">BCV70DRAFT_53053</name>
</gene>
<accession>A0A317XVF3</accession>
<dbReference type="Proteomes" id="UP000246740">
    <property type="component" value="Unassembled WGS sequence"/>
</dbReference>
<sequence length="184" mass="20474">MKLCTAVVPHDTFPPSSSLQSFSACILRSFVFPHVPCHSVLSVPPSLWWRPLRAKVVCCLGTDPHVGHSFGPRLQIARHISPSRRLSCRTVLCFLSRIAIFSCPCSSQYCIACRKTSLALRSRAVESCLCARHGFVALGRKYALPHGWFRSLMPTVSPMARFFACLRNADIRSMCVVPVLCVRV</sequence>
<evidence type="ECO:0000313" key="1">
    <source>
        <dbReference type="EMBL" id="PWZ01888.1"/>
    </source>
</evidence>
<organism evidence="1 2">
    <name type="scientific">Testicularia cyperi</name>
    <dbReference type="NCBI Taxonomy" id="1882483"/>
    <lineage>
        <taxon>Eukaryota</taxon>
        <taxon>Fungi</taxon>
        <taxon>Dikarya</taxon>
        <taxon>Basidiomycota</taxon>
        <taxon>Ustilaginomycotina</taxon>
        <taxon>Ustilaginomycetes</taxon>
        <taxon>Ustilaginales</taxon>
        <taxon>Anthracoideaceae</taxon>
        <taxon>Testicularia</taxon>
    </lineage>
</organism>
<name>A0A317XVF3_9BASI</name>
<dbReference type="EMBL" id="KZ819189">
    <property type="protein sequence ID" value="PWZ01888.1"/>
    <property type="molecule type" value="Genomic_DNA"/>
</dbReference>